<dbReference type="InterPro" id="IPR052926">
    <property type="entry name" value="Metallo-beta-lactamase_dom"/>
</dbReference>
<feature type="domain" description="Metallo-beta-lactamase" evidence="1">
    <location>
        <begin position="20"/>
        <end position="206"/>
    </location>
</feature>
<dbReference type="PANTHER" id="PTHR13754">
    <property type="entry name" value="METALLO-BETA-LACTAMASE SUPERFAMILY PROTEIN"/>
    <property type="match status" value="1"/>
</dbReference>
<dbReference type="InterPro" id="IPR041712">
    <property type="entry name" value="DHPS-like_MBL-fold"/>
</dbReference>
<evidence type="ECO:0000313" key="2">
    <source>
        <dbReference type="EMBL" id="WGS64961.1"/>
    </source>
</evidence>
<dbReference type="SUPFAM" id="SSF56281">
    <property type="entry name" value="Metallo-hydrolase/oxidoreductase"/>
    <property type="match status" value="1"/>
</dbReference>
<dbReference type="PANTHER" id="PTHR13754:SF13">
    <property type="entry name" value="METALLO-BETA-LACTAMASE SUPERFAMILY PROTEIN (AFU_ORTHOLOGUE AFUA_3G07630)"/>
    <property type="match status" value="1"/>
</dbReference>
<dbReference type="EMBL" id="CP069362">
    <property type="protein sequence ID" value="WGS64961.1"/>
    <property type="molecule type" value="Genomic_DNA"/>
</dbReference>
<name>A0ABY8PQT8_9BACT</name>
<keyword evidence="3" id="KW-1185">Reference proteome</keyword>
<sequence>MKITGIVDNFKVHPLLKRDWGLSILIEDENKKILFDTGADYRILEHNIKHLGLERKLENIDILFLSHYHDDHTGGLEFILENFNVKKSYIPSQFPEELINKLEKKTEVVICEKPTEIKKNIYSTGTFKENIPEHSMVLKTEKGLVIIAGCAHPKIENILNFSKEYFKDKLHAVIGGFHFYKLYEEKLFVRLDRIKKTGVEFLLPSHCTGIEAINVMNVEFKGRIIKFGAGTTLEI</sequence>
<gene>
    <name evidence="2" type="ORF">JRV97_11495</name>
</gene>
<dbReference type="CDD" id="cd07713">
    <property type="entry name" value="DHPS-like_MBL-fold"/>
    <property type="match status" value="1"/>
</dbReference>
<dbReference type="SMART" id="SM00849">
    <property type="entry name" value="Lactamase_B"/>
    <property type="match status" value="1"/>
</dbReference>
<accession>A0ABY8PQT8</accession>
<evidence type="ECO:0000313" key="3">
    <source>
        <dbReference type="Proteomes" id="UP001232493"/>
    </source>
</evidence>
<protein>
    <submittedName>
        <fullName evidence="2">MBL fold metallo-hydrolase</fullName>
    </submittedName>
</protein>
<organism evidence="2 3">
    <name type="scientific">Marinitoga aeolica</name>
    <dbReference type="NCBI Taxonomy" id="2809031"/>
    <lineage>
        <taxon>Bacteria</taxon>
        <taxon>Thermotogati</taxon>
        <taxon>Thermotogota</taxon>
        <taxon>Thermotogae</taxon>
        <taxon>Petrotogales</taxon>
        <taxon>Petrotogaceae</taxon>
        <taxon>Marinitoga</taxon>
    </lineage>
</organism>
<dbReference type="Gene3D" id="3.60.15.10">
    <property type="entry name" value="Ribonuclease Z/Hydroxyacylglutathione hydrolase-like"/>
    <property type="match status" value="1"/>
</dbReference>
<dbReference type="RefSeq" id="WP_280999016.1">
    <property type="nucleotide sequence ID" value="NZ_CP069362.1"/>
</dbReference>
<dbReference type="InterPro" id="IPR036866">
    <property type="entry name" value="RibonucZ/Hydroxyglut_hydro"/>
</dbReference>
<evidence type="ECO:0000259" key="1">
    <source>
        <dbReference type="SMART" id="SM00849"/>
    </source>
</evidence>
<proteinExistence type="predicted"/>
<dbReference type="Pfam" id="PF00753">
    <property type="entry name" value="Lactamase_B"/>
    <property type="match status" value="1"/>
</dbReference>
<dbReference type="InterPro" id="IPR001279">
    <property type="entry name" value="Metallo-B-lactamas"/>
</dbReference>
<reference evidence="2 3" key="1">
    <citation type="submission" date="2021-02" db="EMBL/GenBank/DDBJ databases">
        <title>Characterization of Marinitoga sp. nov. str. BP5-C20A.</title>
        <authorList>
            <person name="Erauso G."/>
            <person name="Postec A."/>
        </authorList>
    </citation>
    <scope>NUCLEOTIDE SEQUENCE [LARGE SCALE GENOMIC DNA]</scope>
    <source>
        <strain evidence="2 3">BP5-C20A</strain>
    </source>
</reference>
<dbReference type="Proteomes" id="UP001232493">
    <property type="component" value="Chromosome"/>
</dbReference>